<gene>
    <name evidence="2" type="ORF">SAMN05428946_0356</name>
</gene>
<evidence type="ECO:0000313" key="3">
    <source>
        <dbReference type="Proteomes" id="UP000187550"/>
    </source>
</evidence>
<dbReference type="PANTHER" id="PTHR42759:SF1">
    <property type="entry name" value="MAGNESIUM-CHELATASE SUBUNIT CHLD"/>
    <property type="match status" value="1"/>
</dbReference>
<dbReference type="InterPro" id="IPR041628">
    <property type="entry name" value="ChlI/MoxR_AAA_lid"/>
</dbReference>
<evidence type="ECO:0000313" key="2">
    <source>
        <dbReference type="EMBL" id="SIT68357.1"/>
    </source>
</evidence>
<dbReference type="Proteomes" id="UP000187550">
    <property type="component" value="Unassembled WGS sequence"/>
</dbReference>
<name>A0A1U7PIV4_9BACI</name>
<organism evidence="2 3">
    <name type="scientific">Edaphobacillus lindanitolerans</name>
    <dbReference type="NCBI Taxonomy" id="550447"/>
    <lineage>
        <taxon>Bacteria</taxon>
        <taxon>Bacillati</taxon>
        <taxon>Bacillota</taxon>
        <taxon>Bacilli</taxon>
        <taxon>Bacillales</taxon>
        <taxon>Bacillaceae</taxon>
        <taxon>Edaphobacillus</taxon>
    </lineage>
</organism>
<dbReference type="GO" id="GO:0005524">
    <property type="term" value="F:ATP binding"/>
    <property type="evidence" value="ECO:0007669"/>
    <property type="project" value="InterPro"/>
</dbReference>
<dbReference type="EMBL" id="FTPL01000001">
    <property type="protein sequence ID" value="SIT68357.1"/>
    <property type="molecule type" value="Genomic_DNA"/>
</dbReference>
<dbReference type="CDD" id="cd00009">
    <property type="entry name" value="AAA"/>
    <property type="match status" value="1"/>
</dbReference>
<keyword evidence="3" id="KW-1185">Reference proteome</keyword>
<reference evidence="3" key="1">
    <citation type="submission" date="2017-01" db="EMBL/GenBank/DDBJ databases">
        <authorList>
            <person name="Varghese N."/>
            <person name="Submissions S."/>
        </authorList>
    </citation>
    <scope>NUCLEOTIDE SEQUENCE [LARGE SCALE GENOMIC DNA]</scope>
    <source>
        <strain evidence="3">MNA4</strain>
    </source>
</reference>
<dbReference type="InterPro" id="IPR011703">
    <property type="entry name" value="ATPase_AAA-3"/>
</dbReference>
<dbReference type="Pfam" id="PF07726">
    <property type="entry name" value="AAA_3"/>
    <property type="match status" value="1"/>
</dbReference>
<dbReference type="GO" id="GO:0016887">
    <property type="term" value="F:ATP hydrolysis activity"/>
    <property type="evidence" value="ECO:0007669"/>
    <property type="project" value="InterPro"/>
</dbReference>
<protein>
    <submittedName>
        <fullName evidence="2">MoxR-like ATPase</fullName>
    </submittedName>
</protein>
<dbReference type="AlphaFoldDB" id="A0A1U7PIV4"/>
<dbReference type="Gene3D" id="3.40.50.300">
    <property type="entry name" value="P-loop containing nucleotide triphosphate hydrolases"/>
    <property type="match status" value="1"/>
</dbReference>
<dbReference type="Pfam" id="PF17863">
    <property type="entry name" value="AAA_lid_2"/>
    <property type="match status" value="1"/>
</dbReference>
<dbReference type="SUPFAM" id="SSF52540">
    <property type="entry name" value="P-loop containing nucleoside triphosphate hydrolases"/>
    <property type="match status" value="1"/>
</dbReference>
<dbReference type="InterPro" id="IPR003593">
    <property type="entry name" value="AAA+_ATPase"/>
</dbReference>
<dbReference type="STRING" id="550447.SAMN05428946_0356"/>
<feature type="domain" description="AAA+ ATPase" evidence="1">
    <location>
        <begin position="39"/>
        <end position="183"/>
    </location>
</feature>
<dbReference type="OrthoDB" id="9808397at2"/>
<dbReference type="InterPro" id="IPR027417">
    <property type="entry name" value="P-loop_NTPase"/>
</dbReference>
<dbReference type="PIRSF" id="PIRSF002849">
    <property type="entry name" value="AAA_ATPase_chaperone_MoxR_prd"/>
    <property type="match status" value="1"/>
</dbReference>
<evidence type="ECO:0000259" key="1">
    <source>
        <dbReference type="SMART" id="SM00382"/>
    </source>
</evidence>
<dbReference type="Gene3D" id="1.10.8.80">
    <property type="entry name" value="Magnesium chelatase subunit I, C-Terminal domain"/>
    <property type="match status" value="1"/>
</dbReference>
<dbReference type="SMART" id="SM00382">
    <property type="entry name" value="AAA"/>
    <property type="match status" value="1"/>
</dbReference>
<sequence length="327" mass="35896">MNEEYKEMGRAIGEVREEVGKFIVGQKEAVDLILFSILAGGHALLEGLPGLGKTMLVRTFSEVLDLGFTRIQFTPDLMPSDITGTSIIERMPDGGQRFVFREGPLFSEMVLADEINRATPKTQSALLEAMGERTVTVLGETRKMADPFFVLATQNPIELEGTYPLPEAQLDRFTSKILVPYPDAEEMKEIMRRTTGKKPPMLKKVLDAEGVRRARELARSVILPEEMLGAAVQIVMATRPDEGTVPEIGRFVRIGSGPRGLQSLIALAKSRALAEGRFHVSIADLRASAAPALRHRLILSYEGEASEISPDGLIAKILERVLSGVRS</sequence>
<dbReference type="PANTHER" id="PTHR42759">
    <property type="entry name" value="MOXR FAMILY PROTEIN"/>
    <property type="match status" value="1"/>
</dbReference>
<proteinExistence type="predicted"/>
<accession>A0A1U7PIV4</accession>
<dbReference type="InterPro" id="IPR050764">
    <property type="entry name" value="CbbQ/NirQ/NorQ/GpvN"/>
</dbReference>
<dbReference type="RefSeq" id="WP_076756655.1">
    <property type="nucleotide sequence ID" value="NZ_FTPL01000001.1"/>
</dbReference>